<dbReference type="EC" id="2.7.7.65" evidence="2"/>
<keyword evidence="2" id="KW-0808">Transferase</keyword>
<dbReference type="SUPFAM" id="SSF55073">
    <property type="entry name" value="Nucleotide cyclase"/>
    <property type="match status" value="1"/>
</dbReference>
<dbReference type="Gene3D" id="3.30.70.270">
    <property type="match status" value="1"/>
</dbReference>
<dbReference type="PROSITE" id="PS50887">
    <property type="entry name" value="GGDEF"/>
    <property type="match status" value="1"/>
</dbReference>
<dbReference type="EMBL" id="JBHTLU010000024">
    <property type="protein sequence ID" value="MFD1222386.1"/>
    <property type="molecule type" value="Genomic_DNA"/>
</dbReference>
<dbReference type="RefSeq" id="WP_345587447.1">
    <property type="nucleotide sequence ID" value="NZ_BAABJG010000008.1"/>
</dbReference>
<keyword evidence="2" id="KW-0548">Nucleotidyltransferase</keyword>
<accession>A0ABW3UR39</accession>
<proteinExistence type="predicted"/>
<dbReference type="InterPro" id="IPR043128">
    <property type="entry name" value="Rev_trsase/Diguanyl_cyclase"/>
</dbReference>
<dbReference type="InterPro" id="IPR029787">
    <property type="entry name" value="Nucleotide_cyclase"/>
</dbReference>
<protein>
    <submittedName>
        <fullName evidence="2">Diguanylate cyclase domain-containing protein</fullName>
        <ecNumber evidence="2">2.7.7.65</ecNumber>
    </submittedName>
</protein>
<evidence type="ECO:0000313" key="2">
    <source>
        <dbReference type="EMBL" id="MFD1222386.1"/>
    </source>
</evidence>
<organism evidence="2 3">
    <name type="scientific">Paenibacillus vulneris</name>
    <dbReference type="NCBI Taxonomy" id="1133364"/>
    <lineage>
        <taxon>Bacteria</taxon>
        <taxon>Bacillati</taxon>
        <taxon>Bacillota</taxon>
        <taxon>Bacilli</taxon>
        <taxon>Bacillales</taxon>
        <taxon>Paenibacillaceae</taxon>
        <taxon>Paenibacillus</taxon>
    </lineage>
</organism>
<sequence>MGTAVYPEDGQEADALLNSADAAMYQAKRQGKNYFQF</sequence>
<dbReference type="Proteomes" id="UP001597180">
    <property type="component" value="Unassembled WGS sequence"/>
</dbReference>
<evidence type="ECO:0000313" key="3">
    <source>
        <dbReference type="Proteomes" id="UP001597180"/>
    </source>
</evidence>
<dbReference type="GO" id="GO:0052621">
    <property type="term" value="F:diguanylate cyclase activity"/>
    <property type="evidence" value="ECO:0007669"/>
    <property type="project" value="UniProtKB-EC"/>
</dbReference>
<keyword evidence="3" id="KW-1185">Reference proteome</keyword>
<dbReference type="Pfam" id="PF00990">
    <property type="entry name" value="GGDEF"/>
    <property type="match status" value="1"/>
</dbReference>
<reference evidence="3" key="1">
    <citation type="journal article" date="2019" name="Int. J. Syst. Evol. Microbiol.">
        <title>The Global Catalogue of Microorganisms (GCM) 10K type strain sequencing project: providing services to taxonomists for standard genome sequencing and annotation.</title>
        <authorList>
            <consortium name="The Broad Institute Genomics Platform"/>
            <consortium name="The Broad Institute Genome Sequencing Center for Infectious Disease"/>
            <person name="Wu L."/>
            <person name="Ma J."/>
        </authorList>
    </citation>
    <scope>NUCLEOTIDE SEQUENCE [LARGE SCALE GENOMIC DNA]</scope>
    <source>
        <strain evidence="3">CCUG 53270</strain>
    </source>
</reference>
<name>A0ABW3UR39_9BACL</name>
<comment type="caution">
    <text evidence="2">The sequence shown here is derived from an EMBL/GenBank/DDBJ whole genome shotgun (WGS) entry which is preliminary data.</text>
</comment>
<feature type="domain" description="GGDEF" evidence="1">
    <location>
        <begin position="1"/>
        <end position="37"/>
    </location>
</feature>
<evidence type="ECO:0000259" key="1">
    <source>
        <dbReference type="PROSITE" id="PS50887"/>
    </source>
</evidence>
<gene>
    <name evidence="2" type="ORF">ACFQ4B_19880</name>
</gene>
<dbReference type="InterPro" id="IPR000160">
    <property type="entry name" value="GGDEF_dom"/>
</dbReference>